<dbReference type="InterPro" id="IPR037185">
    <property type="entry name" value="EmrE-like"/>
</dbReference>
<sequence>MARRYGYKEVLPCTAMVAVECSNVVINILFKAASLKGLSYYVFIAYSHVLGTLVCLPLIFLFNRQTALPPLKFPLISRICLLAILGYSGTICSYRGIELGSPTLASAISNLIPAFTFLLAVFFRMEKVAFRSPSTQAKIIGTIISISGALVIVFYKGPKIISSVLLQWPLGSSQSNWIVGGLLEAVAYLLYSFWYIIQSQVMKIYPEEIVVIFFCNLSVTLISLPVGLLAEPNLSSWRLTTSIADVAVLYSGLFGSSFGNVVHIWGVRLKGPVFVVLFKPTSIVIADVMSAIFLGEKVYLGSAIGAVIITAGLYAALWGKAKEQEMTDDDSGLSTLGPLSRGTVPLLQS</sequence>
<evidence type="ECO:0000256" key="3">
    <source>
        <dbReference type="ARBA" id="ARBA00022692"/>
    </source>
</evidence>
<feature type="transmembrane region" description="Helical" evidence="6">
    <location>
        <begin position="273"/>
        <end position="293"/>
    </location>
</feature>
<dbReference type="KEGG" id="dzi:111315941"/>
<feature type="transmembrane region" description="Helical" evidence="6">
    <location>
        <begin position="209"/>
        <end position="228"/>
    </location>
</feature>
<evidence type="ECO:0000256" key="2">
    <source>
        <dbReference type="ARBA" id="ARBA00007635"/>
    </source>
</evidence>
<dbReference type="GeneID" id="111315941"/>
<comment type="subcellular location">
    <subcellularLocation>
        <location evidence="1 6">Membrane</location>
        <topology evidence="1 6">Multi-pass membrane protein</topology>
    </subcellularLocation>
</comment>
<evidence type="ECO:0000256" key="5">
    <source>
        <dbReference type="ARBA" id="ARBA00023136"/>
    </source>
</evidence>
<feature type="transmembrane region" description="Helical" evidence="6">
    <location>
        <begin position="299"/>
        <end position="317"/>
    </location>
</feature>
<evidence type="ECO:0000256" key="4">
    <source>
        <dbReference type="ARBA" id="ARBA00022989"/>
    </source>
</evidence>
<dbReference type="Proteomes" id="UP000515121">
    <property type="component" value="Unplaced"/>
</dbReference>
<protein>
    <recommendedName>
        <fullName evidence="6">WAT1-related protein</fullName>
    </recommendedName>
</protein>
<evidence type="ECO:0000313" key="9">
    <source>
        <dbReference type="Proteomes" id="UP000515121"/>
    </source>
</evidence>
<keyword evidence="9" id="KW-1185">Reference proteome</keyword>
<feature type="domain" description="EamA" evidence="8">
    <location>
        <begin position="29"/>
        <end position="153"/>
    </location>
</feature>
<dbReference type="InterPro" id="IPR030184">
    <property type="entry name" value="WAT1-related"/>
</dbReference>
<dbReference type="Pfam" id="PF00892">
    <property type="entry name" value="EamA"/>
    <property type="match status" value="2"/>
</dbReference>
<feature type="transmembrane region" description="Helical" evidence="6">
    <location>
        <begin position="248"/>
        <end position="266"/>
    </location>
</feature>
<evidence type="ECO:0000256" key="1">
    <source>
        <dbReference type="ARBA" id="ARBA00004141"/>
    </source>
</evidence>
<gene>
    <name evidence="10" type="primary">LOC111315941</name>
</gene>
<evidence type="ECO:0000256" key="7">
    <source>
        <dbReference type="SAM" id="MobiDB-lite"/>
    </source>
</evidence>
<organism evidence="9 10">
    <name type="scientific">Durio zibethinus</name>
    <name type="common">Durian</name>
    <dbReference type="NCBI Taxonomy" id="66656"/>
    <lineage>
        <taxon>Eukaryota</taxon>
        <taxon>Viridiplantae</taxon>
        <taxon>Streptophyta</taxon>
        <taxon>Embryophyta</taxon>
        <taxon>Tracheophyta</taxon>
        <taxon>Spermatophyta</taxon>
        <taxon>Magnoliopsida</taxon>
        <taxon>eudicotyledons</taxon>
        <taxon>Gunneridae</taxon>
        <taxon>Pentapetalae</taxon>
        <taxon>rosids</taxon>
        <taxon>malvids</taxon>
        <taxon>Malvales</taxon>
        <taxon>Malvaceae</taxon>
        <taxon>Helicteroideae</taxon>
        <taxon>Durio</taxon>
    </lineage>
</organism>
<keyword evidence="4 6" id="KW-1133">Transmembrane helix</keyword>
<dbReference type="OrthoDB" id="1727045at2759"/>
<feature type="transmembrane region" description="Helical" evidence="6">
    <location>
        <begin position="75"/>
        <end position="97"/>
    </location>
</feature>
<proteinExistence type="inferred from homology"/>
<dbReference type="GO" id="GO:0016020">
    <property type="term" value="C:membrane"/>
    <property type="evidence" value="ECO:0007669"/>
    <property type="project" value="UniProtKB-SubCell"/>
</dbReference>
<dbReference type="RefSeq" id="XP_022773696.1">
    <property type="nucleotide sequence ID" value="XM_022917961.1"/>
</dbReference>
<feature type="transmembrane region" description="Helical" evidence="6">
    <location>
        <begin position="12"/>
        <end position="32"/>
    </location>
</feature>
<keyword evidence="3 6" id="KW-0812">Transmembrane</keyword>
<reference evidence="10" key="1">
    <citation type="submission" date="2025-08" db="UniProtKB">
        <authorList>
            <consortium name="RefSeq"/>
        </authorList>
    </citation>
    <scope>IDENTIFICATION</scope>
    <source>
        <tissue evidence="10">Fruit stalk</tissue>
    </source>
</reference>
<feature type="transmembrane region" description="Helical" evidence="6">
    <location>
        <begin position="177"/>
        <end position="197"/>
    </location>
</feature>
<feature type="domain" description="EamA" evidence="8">
    <location>
        <begin position="183"/>
        <end position="315"/>
    </location>
</feature>
<dbReference type="SUPFAM" id="SSF103481">
    <property type="entry name" value="Multidrug resistance efflux transporter EmrE"/>
    <property type="match status" value="2"/>
</dbReference>
<dbReference type="AlphaFoldDB" id="A0A6P6B9Z5"/>
<feature type="transmembrane region" description="Helical" evidence="6">
    <location>
        <begin position="38"/>
        <end position="63"/>
    </location>
</feature>
<keyword evidence="5 6" id="KW-0472">Membrane</keyword>
<evidence type="ECO:0000256" key="6">
    <source>
        <dbReference type="RuleBase" id="RU363077"/>
    </source>
</evidence>
<feature type="transmembrane region" description="Helical" evidence="6">
    <location>
        <begin position="137"/>
        <end position="157"/>
    </location>
</feature>
<dbReference type="GO" id="GO:0022857">
    <property type="term" value="F:transmembrane transporter activity"/>
    <property type="evidence" value="ECO:0007669"/>
    <property type="project" value="InterPro"/>
</dbReference>
<feature type="transmembrane region" description="Helical" evidence="6">
    <location>
        <begin position="103"/>
        <end position="125"/>
    </location>
</feature>
<name>A0A6P6B9Z5_DURZI</name>
<evidence type="ECO:0000313" key="10">
    <source>
        <dbReference type="RefSeq" id="XP_022773696.1"/>
    </source>
</evidence>
<dbReference type="InterPro" id="IPR000620">
    <property type="entry name" value="EamA_dom"/>
</dbReference>
<accession>A0A6P6B9Z5</accession>
<feature type="region of interest" description="Disordered" evidence="7">
    <location>
        <begin position="328"/>
        <end position="349"/>
    </location>
</feature>
<comment type="similarity">
    <text evidence="2 6">Belongs to the drug/metabolite transporter (DMT) superfamily. Plant drug/metabolite exporter (P-DME) (TC 2.A.7.4) family.</text>
</comment>
<evidence type="ECO:0000259" key="8">
    <source>
        <dbReference type="Pfam" id="PF00892"/>
    </source>
</evidence>
<dbReference type="PANTHER" id="PTHR31218">
    <property type="entry name" value="WAT1-RELATED PROTEIN"/>
    <property type="match status" value="1"/>
</dbReference>